<keyword evidence="3" id="KW-1185">Reference proteome</keyword>
<proteinExistence type="predicted"/>
<protein>
    <submittedName>
        <fullName evidence="2">Uncharacterized protein</fullName>
    </submittedName>
</protein>
<organism evidence="2 3">
    <name type="scientific">Ficus carica</name>
    <name type="common">Common fig</name>
    <dbReference type="NCBI Taxonomy" id="3494"/>
    <lineage>
        <taxon>Eukaryota</taxon>
        <taxon>Viridiplantae</taxon>
        <taxon>Streptophyta</taxon>
        <taxon>Embryophyta</taxon>
        <taxon>Tracheophyta</taxon>
        <taxon>Spermatophyta</taxon>
        <taxon>Magnoliopsida</taxon>
        <taxon>eudicotyledons</taxon>
        <taxon>Gunneridae</taxon>
        <taxon>Pentapetalae</taxon>
        <taxon>rosids</taxon>
        <taxon>fabids</taxon>
        <taxon>Rosales</taxon>
        <taxon>Moraceae</taxon>
        <taxon>Ficeae</taxon>
        <taxon>Ficus</taxon>
    </lineage>
</organism>
<dbReference type="Proteomes" id="UP001187192">
    <property type="component" value="Unassembled WGS sequence"/>
</dbReference>
<accession>A0AA88DB91</accession>
<gene>
    <name evidence="2" type="ORF">TIFTF001_017972</name>
</gene>
<feature type="compositionally biased region" description="Basic and acidic residues" evidence="1">
    <location>
        <begin position="36"/>
        <end position="51"/>
    </location>
</feature>
<reference evidence="2" key="1">
    <citation type="submission" date="2023-07" db="EMBL/GenBank/DDBJ databases">
        <title>draft genome sequence of fig (Ficus carica).</title>
        <authorList>
            <person name="Takahashi T."/>
            <person name="Nishimura K."/>
        </authorList>
    </citation>
    <scope>NUCLEOTIDE SEQUENCE</scope>
</reference>
<dbReference type="EMBL" id="BTGU01000029">
    <property type="protein sequence ID" value="GMN48807.1"/>
    <property type="molecule type" value="Genomic_DNA"/>
</dbReference>
<feature type="region of interest" description="Disordered" evidence="1">
    <location>
        <begin position="1"/>
        <end position="51"/>
    </location>
</feature>
<dbReference type="Gramene" id="FCD_00000699-RA">
    <property type="protein sequence ID" value="FCD_00000699-RA:cds"/>
    <property type="gene ID" value="FCD_00000699"/>
</dbReference>
<comment type="caution">
    <text evidence="2">The sequence shown here is derived from an EMBL/GenBank/DDBJ whole genome shotgun (WGS) entry which is preliminary data.</text>
</comment>
<sequence>MREVDLVEDEDDDDDDDWEEKRKRRMDKVEEDVLDEKERGRGGKLRRNEKT</sequence>
<feature type="compositionally biased region" description="Acidic residues" evidence="1">
    <location>
        <begin position="1"/>
        <end position="18"/>
    </location>
</feature>
<dbReference type="AlphaFoldDB" id="A0AA88DB91"/>
<evidence type="ECO:0000256" key="1">
    <source>
        <dbReference type="SAM" id="MobiDB-lite"/>
    </source>
</evidence>
<evidence type="ECO:0000313" key="2">
    <source>
        <dbReference type="EMBL" id="GMN48807.1"/>
    </source>
</evidence>
<evidence type="ECO:0000313" key="3">
    <source>
        <dbReference type="Proteomes" id="UP001187192"/>
    </source>
</evidence>
<name>A0AA88DB91_FICCA</name>